<keyword evidence="2" id="KW-1185">Reference proteome</keyword>
<evidence type="ECO:0000313" key="1">
    <source>
        <dbReference type="EMBL" id="PKR88981.1"/>
    </source>
</evidence>
<dbReference type="OrthoDB" id="8453016at2"/>
<comment type="caution">
    <text evidence="1">The sequence shown here is derived from an EMBL/GenBank/DDBJ whole genome shotgun (WGS) entry which is preliminary data.</text>
</comment>
<name>A0A1I4WF76_9HYPH</name>
<dbReference type="AlphaFoldDB" id="A0A1I4WF76"/>
<gene>
    <name evidence="1" type="ORF">CXZ10_12770</name>
</gene>
<sequence length="88" mass="9653">MNPTKTMIADALRRFQIEATPAWTSLAAGGDKPELDHIEPHSNSISTVDCLFDGNATIVLKGERALSARIFGRFDSRRAEVERIIIAA</sequence>
<reference evidence="1 2" key="1">
    <citation type="submission" date="2017-12" db="EMBL/GenBank/DDBJ databases">
        <title>Anaerobic carbon monoxide metabolism by Pleomorphomonas carboxyditropha sp. nov., a new mesophilic hydrogenogenic carboxidotroph.</title>
        <authorList>
            <person name="Esquivel-Elizondo S."/>
            <person name="Krajmalnik-Brown R."/>
        </authorList>
    </citation>
    <scope>NUCLEOTIDE SEQUENCE [LARGE SCALE GENOMIC DNA]</scope>
    <source>
        <strain evidence="1 2">R5-392</strain>
    </source>
</reference>
<accession>A0A1I4WF76</accession>
<evidence type="ECO:0000313" key="2">
    <source>
        <dbReference type="Proteomes" id="UP000233491"/>
    </source>
</evidence>
<dbReference type="EMBL" id="PJNW01000009">
    <property type="protein sequence ID" value="PKR88981.1"/>
    <property type="molecule type" value="Genomic_DNA"/>
</dbReference>
<dbReference type="RefSeq" id="WP_101289725.1">
    <property type="nucleotide sequence ID" value="NZ_FOUQ01000016.1"/>
</dbReference>
<dbReference type="Proteomes" id="UP000233491">
    <property type="component" value="Unassembled WGS sequence"/>
</dbReference>
<protein>
    <submittedName>
        <fullName evidence="1">Uncharacterized protein</fullName>
    </submittedName>
</protein>
<proteinExistence type="predicted"/>
<organism evidence="1 2">
    <name type="scientific">Pleomorphomonas diazotrophica</name>
    <dbReference type="NCBI Taxonomy" id="1166257"/>
    <lineage>
        <taxon>Bacteria</taxon>
        <taxon>Pseudomonadati</taxon>
        <taxon>Pseudomonadota</taxon>
        <taxon>Alphaproteobacteria</taxon>
        <taxon>Hyphomicrobiales</taxon>
        <taxon>Pleomorphomonadaceae</taxon>
        <taxon>Pleomorphomonas</taxon>
    </lineage>
</organism>